<comment type="caution">
    <text evidence="6">The sequence shown here is derived from an EMBL/GenBank/DDBJ whole genome shotgun (WGS) entry which is preliminary data.</text>
</comment>
<evidence type="ECO:0000256" key="4">
    <source>
        <dbReference type="RuleBase" id="RU003513"/>
    </source>
</evidence>
<reference evidence="6 7" key="1">
    <citation type="journal article" date="2019" name="Int. J. Syst. Evol. Microbiol.">
        <title>The Global Catalogue of Microorganisms (GCM) 10K type strain sequencing project: providing services to taxonomists for standard genome sequencing and annotation.</title>
        <authorList>
            <consortium name="The Broad Institute Genomics Platform"/>
            <consortium name="The Broad Institute Genome Sequencing Center for Infectious Disease"/>
            <person name="Wu L."/>
            <person name="Ma J."/>
        </authorList>
    </citation>
    <scope>NUCLEOTIDE SEQUENCE [LARGE SCALE GENOMIC DNA]</scope>
    <source>
        <strain evidence="6 7">JCM 4565</strain>
    </source>
</reference>
<proteinExistence type="inferred from homology"/>
<evidence type="ECO:0000256" key="3">
    <source>
        <dbReference type="ARBA" id="ARBA00038858"/>
    </source>
</evidence>
<gene>
    <name evidence="6" type="primary">wecB_3</name>
    <name evidence="6" type="ORF">GCM10010319_43000</name>
</gene>
<protein>
    <recommendedName>
        <fullName evidence="3">UDP-N-acetylglucosamine 2-epimerase (non-hydrolyzing)</fullName>
        <ecNumber evidence="3">5.1.3.14</ecNumber>
    </recommendedName>
</protein>
<dbReference type="Proteomes" id="UP001500063">
    <property type="component" value="Unassembled WGS sequence"/>
</dbReference>
<evidence type="ECO:0000259" key="5">
    <source>
        <dbReference type="Pfam" id="PF02350"/>
    </source>
</evidence>
<evidence type="ECO:0000256" key="1">
    <source>
        <dbReference type="ARBA" id="ARBA00023235"/>
    </source>
</evidence>
<dbReference type="PANTHER" id="PTHR43174:SF2">
    <property type="entry name" value="UDP-N-ACETYLGLUCOSAMINE 2-EPIMERASE"/>
    <property type="match status" value="1"/>
</dbReference>
<dbReference type="SUPFAM" id="SSF53756">
    <property type="entry name" value="UDP-Glycosyltransferase/glycogen phosphorylase"/>
    <property type="match status" value="1"/>
</dbReference>
<dbReference type="EC" id="5.1.3.14" evidence="3"/>
<dbReference type="InterPro" id="IPR029767">
    <property type="entry name" value="WecB-like"/>
</dbReference>
<evidence type="ECO:0000256" key="2">
    <source>
        <dbReference type="ARBA" id="ARBA00038209"/>
    </source>
</evidence>
<comment type="similarity">
    <text evidence="2 4">Belongs to the UDP-N-acetylglucosamine 2-epimerase family.</text>
</comment>
<dbReference type="PANTHER" id="PTHR43174">
    <property type="entry name" value="UDP-N-ACETYLGLUCOSAMINE 2-EPIMERASE"/>
    <property type="match status" value="1"/>
</dbReference>
<dbReference type="InterPro" id="IPR003331">
    <property type="entry name" value="UDP_GlcNAc_Epimerase_2_dom"/>
</dbReference>
<dbReference type="NCBIfam" id="TIGR00236">
    <property type="entry name" value="wecB"/>
    <property type="match status" value="1"/>
</dbReference>
<keyword evidence="7" id="KW-1185">Reference proteome</keyword>
<keyword evidence="1 4" id="KW-0413">Isomerase</keyword>
<name>A0ABN0XCT3_9ACTN</name>
<dbReference type="CDD" id="cd03786">
    <property type="entry name" value="GTB_UDP-GlcNAc_2-Epimerase"/>
    <property type="match status" value="1"/>
</dbReference>
<sequence>MRSVAIVLGTRPEAIKCAPVIKALQADPRFEPIVISTGQHQQMLDETLAAFGLKPDIDLGIMAPRQTLSEVTYRSLRGLSEKAAGLGAEAVMVHGDTATTLAGALFGLHQRIPVIHIEAGLRSGNLHSPFPEEANRRLVGQIAALHLAPTPGNSANLIREGIGENSIVVTGNTVIDALRWAGENADGYGDPALEDLDSDPRCVVLASAHRRESWEKLPEIAAALVEIASRPEVRVVVPLHRNPVVREAMLPVIGAHPDITVVDPLPYLSFCRLMRRSDLILSDSSGAEEEGPALGKPTLVLREITERPEAVVAGTARLVGRTTAGIVSEVGALLDDEQKYKSMATAANPYGDGLASERTVAALRHFFGEGPAVAPFVPGSDIDAFAAALVTDDVYAETR</sequence>
<dbReference type="Gene3D" id="3.40.50.2000">
    <property type="entry name" value="Glycogen Phosphorylase B"/>
    <property type="match status" value="2"/>
</dbReference>
<dbReference type="RefSeq" id="WP_344119998.1">
    <property type="nucleotide sequence ID" value="NZ_BAAABW010000024.1"/>
</dbReference>
<evidence type="ECO:0000313" key="7">
    <source>
        <dbReference type="Proteomes" id="UP001500063"/>
    </source>
</evidence>
<dbReference type="EMBL" id="BAAABW010000024">
    <property type="protein sequence ID" value="GAA0360908.1"/>
    <property type="molecule type" value="Genomic_DNA"/>
</dbReference>
<organism evidence="6 7">
    <name type="scientific">Streptomyces blastmyceticus</name>
    <dbReference type="NCBI Taxonomy" id="68180"/>
    <lineage>
        <taxon>Bacteria</taxon>
        <taxon>Bacillati</taxon>
        <taxon>Actinomycetota</taxon>
        <taxon>Actinomycetes</taxon>
        <taxon>Kitasatosporales</taxon>
        <taxon>Streptomycetaceae</taxon>
        <taxon>Streptomyces</taxon>
    </lineage>
</organism>
<accession>A0ABN0XCT3</accession>
<dbReference type="Pfam" id="PF02350">
    <property type="entry name" value="Epimerase_2"/>
    <property type="match status" value="1"/>
</dbReference>
<feature type="domain" description="UDP-N-acetylglucosamine 2-epimerase" evidence="5">
    <location>
        <begin position="22"/>
        <end position="363"/>
    </location>
</feature>
<evidence type="ECO:0000313" key="6">
    <source>
        <dbReference type="EMBL" id="GAA0360908.1"/>
    </source>
</evidence>